<evidence type="ECO:0000313" key="8">
    <source>
        <dbReference type="Proteomes" id="UP000595095"/>
    </source>
</evidence>
<dbReference type="GO" id="GO:0015937">
    <property type="term" value="P:coenzyme A biosynthetic process"/>
    <property type="evidence" value="ECO:0007669"/>
    <property type="project" value="UniProtKB-UniRule"/>
</dbReference>
<comment type="similarity">
    <text evidence="1 5">Belongs to the CoaE family.</text>
</comment>
<name>A0A7S9E0B2_9ALTE</name>
<dbReference type="SUPFAM" id="SSF52540">
    <property type="entry name" value="P-loop containing nucleoside triphosphate hydrolases"/>
    <property type="match status" value="1"/>
</dbReference>
<dbReference type="UniPathway" id="UPA00241">
    <property type="reaction ID" value="UER00356"/>
</dbReference>
<dbReference type="Gene3D" id="3.40.50.300">
    <property type="entry name" value="P-loop containing nucleotide triphosphate hydrolases"/>
    <property type="match status" value="1"/>
</dbReference>
<dbReference type="EC" id="2.7.1.24" evidence="5 6"/>
<keyword evidence="8" id="KW-1185">Reference proteome</keyword>
<keyword evidence="2 5" id="KW-0547">Nucleotide-binding</keyword>
<dbReference type="InterPro" id="IPR027417">
    <property type="entry name" value="P-loop_NTPase"/>
</dbReference>
<gene>
    <name evidence="5 7" type="primary">coaE</name>
    <name evidence="7" type="ORF">IT774_03615</name>
</gene>
<evidence type="ECO:0000256" key="5">
    <source>
        <dbReference type="HAMAP-Rule" id="MF_00376"/>
    </source>
</evidence>
<evidence type="ECO:0000256" key="4">
    <source>
        <dbReference type="ARBA" id="ARBA00022993"/>
    </source>
</evidence>
<reference evidence="7 8" key="1">
    <citation type="submission" date="2020-11" db="EMBL/GenBank/DDBJ databases">
        <title>Complete genome sequence for Salinimonas sp. strain G2-b.</title>
        <authorList>
            <person name="Park S.-J."/>
        </authorList>
    </citation>
    <scope>NUCLEOTIDE SEQUENCE [LARGE SCALE GENOMIC DNA]</scope>
    <source>
        <strain evidence="7 8">G2-b</strain>
    </source>
</reference>
<dbReference type="HAMAP" id="MF_00376">
    <property type="entry name" value="Dephospho_CoA_kinase"/>
    <property type="match status" value="1"/>
</dbReference>
<evidence type="ECO:0000256" key="3">
    <source>
        <dbReference type="ARBA" id="ARBA00022840"/>
    </source>
</evidence>
<dbReference type="Proteomes" id="UP000595095">
    <property type="component" value="Chromosome"/>
</dbReference>
<proteinExistence type="inferred from homology"/>
<evidence type="ECO:0000256" key="2">
    <source>
        <dbReference type="ARBA" id="ARBA00022741"/>
    </source>
</evidence>
<dbReference type="CDD" id="cd02022">
    <property type="entry name" value="DPCK"/>
    <property type="match status" value="1"/>
</dbReference>
<feature type="binding site" evidence="5">
    <location>
        <begin position="12"/>
        <end position="17"/>
    </location>
    <ligand>
        <name>ATP</name>
        <dbReference type="ChEBI" id="CHEBI:30616"/>
    </ligand>
</feature>
<dbReference type="PANTHER" id="PTHR10695:SF46">
    <property type="entry name" value="BIFUNCTIONAL COENZYME A SYNTHASE-RELATED"/>
    <property type="match status" value="1"/>
</dbReference>
<comment type="catalytic activity">
    <reaction evidence="5">
        <text>3'-dephospho-CoA + ATP = ADP + CoA + H(+)</text>
        <dbReference type="Rhea" id="RHEA:18245"/>
        <dbReference type="ChEBI" id="CHEBI:15378"/>
        <dbReference type="ChEBI" id="CHEBI:30616"/>
        <dbReference type="ChEBI" id="CHEBI:57287"/>
        <dbReference type="ChEBI" id="CHEBI:57328"/>
        <dbReference type="ChEBI" id="CHEBI:456216"/>
        <dbReference type="EC" id="2.7.1.24"/>
    </reaction>
</comment>
<organism evidence="7 8">
    <name type="scientific">Salinimonas marina</name>
    <dbReference type="NCBI Taxonomy" id="2785918"/>
    <lineage>
        <taxon>Bacteria</taxon>
        <taxon>Pseudomonadati</taxon>
        <taxon>Pseudomonadota</taxon>
        <taxon>Gammaproteobacteria</taxon>
        <taxon>Alteromonadales</taxon>
        <taxon>Alteromonadaceae</taxon>
        <taxon>Alteromonas/Salinimonas group</taxon>
        <taxon>Salinimonas</taxon>
    </lineage>
</organism>
<dbReference type="GO" id="GO:0004140">
    <property type="term" value="F:dephospho-CoA kinase activity"/>
    <property type="evidence" value="ECO:0007669"/>
    <property type="project" value="UniProtKB-UniRule"/>
</dbReference>
<sequence>MSFVVGLTGGIGSGKSAATREFEKLGITVIDADVVARQVVEPGTAALARIAEYFGDAMLNTHGELNRTALRKAVFDNEQHKNWLNALLHPAIRRLMQQQIEQAPGPYCILAVPLLIENNLTGMCQRVLVIDCPESLQLARAVKRDGSDEQVIKNIMKSQASREQRREAADDIIDNSGEIDALAPQVTRLHQQYLSLSAPS</sequence>
<keyword evidence="5" id="KW-0963">Cytoplasm</keyword>
<keyword evidence="5 7" id="KW-0808">Transferase</keyword>
<dbReference type="GO" id="GO:0005737">
    <property type="term" value="C:cytoplasm"/>
    <property type="evidence" value="ECO:0007669"/>
    <property type="project" value="UniProtKB-SubCell"/>
</dbReference>
<protein>
    <recommendedName>
        <fullName evidence="5 6">Dephospho-CoA kinase</fullName>
        <ecNumber evidence="5 6">2.7.1.24</ecNumber>
    </recommendedName>
    <alternativeName>
        <fullName evidence="5">Dephosphocoenzyme A kinase</fullName>
    </alternativeName>
</protein>
<keyword evidence="4 5" id="KW-0173">Coenzyme A biosynthesis</keyword>
<dbReference type="GO" id="GO:0005524">
    <property type="term" value="F:ATP binding"/>
    <property type="evidence" value="ECO:0007669"/>
    <property type="project" value="UniProtKB-UniRule"/>
</dbReference>
<dbReference type="PROSITE" id="PS51219">
    <property type="entry name" value="DPCK"/>
    <property type="match status" value="1"/>
</dbReference>
<keyword evidence="5 7" id="KW-0418">Kinase</keyword>
<keyword evidence="3 5" id="KW-0067">ATP-binding</keyword>
<accession>A0A7S9E0B2</accession>
<dbReference type="EMBL" id="CP064795">
    <property type="protein sequence ID" value="QPG07127.1"/>
    <property type="molecule type" value="Genomic_DNA"/>
</dbReference>
<dbReference type="Pfam" id="PF01121">
    <property type="entry name" value="CoaE"/>
    <property type="match status" value="1"/>
</dbReference>
<evidence type="ECO:0000256" key="6">
    <source>
        <dbReference type="NCBIfam" id="TIGR00152"/>
    </source>
</evidence>
<evidence type="ECO:0000313" key="7">
    <source>
        <dbReference type="EMBL" id="QPG07127.1"/>
    </source>
</evidence>
<comment type="pathway">
    <text evidence="5">Cofactor biosynthesis; coenzyme A biosynthesis; CoA from (R)-pantothenate: step 5/5.</text>
</comment>
<dbReference type="NCBIfam" id="TIGR00152">
    <property type="entry name" value="dephospho-CoA kinase"/>
    <property type="match status" value="1"/>
</dbReference>
<comment type="subcellular location">
    <subcellularLocation>
        <location evidence="5">Cytoplasm</location>
    </subcellularLocation>
</comment>
<dbReference type="AlphaFoldDB" id="A0A7S9E0B2"/>
<dbReference type="RefSeq" id="WP_195812198.1">
    <property type="nucleotide sequence ID" value="NZ_CP064795.1"/>
</dbReference>
<dbReference type="KEGG" id="smaa:IT774_03615"/>
<evidence type="ECO:0000256" key="1">
    <source>
        <dbReference type="ARBA" id="ARBA00009018"/>
    </source>
</evidence>
<dbReference type="PANTHER" id="PTHR10695">
    <property type="entry name" value="DEPHOSPHO-COA KINASE-RELATED"/>
    <property type="match status" value="1"/>
</dbReference>
<comment type="function">
    <text evidence="5">Catalyzes the phosphorylation of the 3'-hydroxyl group of dephosphocoenzyme A to form coenzyme A.</text>
</comment>
<dbReference type="InterPro" id="IPR001977">
    <property type="entry name" value="Depp_CoAkinase"/>
</dbReference>